<dbReference type="Proteomes" id="UP000829447">
    <property type="component" value="Linkage Group LG4"/>
</dbReference>
<protein>
    <submittedName>
        <fullName evidence="1">Uncharacterized protein</fullName>
    </submittedName>
</protein>
<proteinExistence type="predicted"/>
<keyword evidence="2" id="KW-1185">Reference proteome</keyword>
<gene>
    <name evidence="1" type="ORF">PGIGA_G00202540</name>
</gene>
<evidence type="ECO:0000313" key="1">
    <source>
        <dbReference type="EMBL" id="MCI4377336.1"/>
    </source>
</evidence>
<comment type="caution">
    <text evidence="1">The sequence shown here is derived from an EMBL/GenBank/DDBJ whole genome shotgun (WGS) entry which is preliminary data.</text>
</comment>
<reference evidence="1 2" key="1">
    <citation type="journal article" date="2022" name="bioRxiv">
        <title>An ancient truncated duplication of the anti-Mullerian hormone receptor type 2 gene is a potential conserved master sex determinant in the Pangasiidae catfish family.</title>
        <authorList>
            <person name="Wen M."/>
            <person name="Pan Q."/>
            <person name="Jouanno E."/>
            <person name="Montfort J."/>
            <person name="Zahm M."/>
            <person name="Cabau C."/>
            <person name="Klopp C."/>
            <person name="Iampietro C."/>
            <person name="Roques C."/>
            <person name="Bouchez O."/>
            <person name="Castinel A."/>
            <person name="Donnadieu C."/>
            <person name="Parrinello H."/>
            <person name="Poncet C."/>
            <person name="Belmonte E."/>
            <person name="Gautier V."/>
            <person name="Avarre J.-C."/>
            <person name="Dugue R."/>
            <person name="Gustiano R."/>
            <person name="Ha T.T.T."/>
            <person name="Campet M."/>
            <person name="Sriphairoj K."/>
            <person name="Ribolli J."/>
            <person name="de Almeida F.L."/>
            <person name="Desvignes T."/>
            <person name="Postlethwait J.H."/>
            <person name="Bucao C.F."/>
            <person name="Robinson-Rechavi M."/>
            <person name="Bobe J."/>
            <person name="Herpin A."/>
            <person name="Guiguen Y."/>
        </authorList>
    </citation>
    <scope>NUCLEOTIDE SEQUENCE [LARGE SCALE GENOMIC DNA]</scope>
    <source>
        <strain evidence="1">YG-Dec2019</strain>
    </source>
</reference>
<dbReference type="EMBL" id="CM040457">
    <property type="protein sequence ID" value="MCI4377336.1"/>
    <property type="molecule type" value="Genomic_DNA"/>
</dbReference>
<accession>A0ACC5WEB4</accession>
<name>A0ACC5WEB4_PANGG</name>
<evidence type="ECO:0000313" key="2">
    <source>
        <dbReference type="Proteomes" id="UP000829447"/>
    </source>
</evidence>
<sequence length="412" mass="46165">MKATLMLIMDQQNTASFRVKSGSQRFGEYRQELCVEYSSNDLDNKDTSKTVDMEHKPLRATGSIKGTSAVSEDKIPTVLALQLAIAEGPDRLPADKDTQEVLCGKLRVLETDLSNISSLISEFSAHLVSINSEERTIFITFKSFEEIWKFSTYHRMGFLCQCLGNLLLDQEFWLNALDQEDSGIEVSIKEEVLNQMYKGFLMQEGSFFGSCTVNQMFDSCTSGSDLYLEKGDIALFEPPFLGSGWTVLSLADGSRGTKAQPALEPVIPFHEWFLKSCPEWVLVGSGKKCCDLPYQIAVGICEATEVYDGNGPDELSFEAGDRIIIEGLLVTCFEWFMGKLERTGDMGLVKTSLVKATDSLCESNEIFMKQEDRKIFNLEQEKIKKEAIVFLKKTCQSNVATVYKLGKLFYSV</sequence>
<organism evidence="1 2">
    <name type="scientific">Pangasianodon gigas</name>
    <name type="common">Mekong giant catfish</name>
    <name type="synonym">Pangasius gigas</name>
    <dbReference type="NCBI Taxonomy" id="30993"/>
    <lineage>
        <taxon>Eukaryota</taxon>
        <taxon>Metazoa</taxon>
        <taxon>Chordata</taxon>
        <taxon>Craniata</taxon>
        <taxon>Vertebrata</taxon>
        <taxon>Euteleostomi</taxon>
        <taxon>Actinopterygii</taxon>
        <taxon>Neopterygii</taxon>
        <taxon>Teleostei</taxon>
        <taxon>Ostariophysi</taxon>
        <taxon>Siluriformes</taxon>
        <taxon>Pangasiidae</taxon>
        <taxon>Pangasianodon</taxon>
    </lineage>
</organism>